<dbReference type="VEuPathDB" id="FungiDB:EYZ11_005524"/>
<proteinExistence type="predicted"/>
<evidence type="ECO:0000256" key="1">
    <source>
        <dbReference type="SAM" id="MobiDB-lite"/>
    </source>
</evidence>
<feature type="region of interest" description="Disordered" evidence="1">
    <location>
        <begin position="70"/>
        <end position="126"/>
    </location>
</feature>
<dbReference type="AlphaFoldDB" id="A0A4S3JI49"/>
<reference evidence="2 3" key="1">
    <citation type="submission" date="2019-03" db="EMBL/GenBank/DDBJ databases">
        <title>The genome sequence of a newly discovered highly antifungal drug resistant Aspergillus species, Aspergillus tanneri NIH 1004.</title>
        <authorList>
            <person name="Mounaud S."/>
            <person name="Singh I."/>
            <person name="Joardar V."/>
            <person name="Pakala S."/>
            <person name="Pakala S."/>
            <person name="Venepally P."/>
            <person name="Hoover J."/>
            <person name="Nierman W."/>
            <person name="Chung J."/>
            <person name="Losada L."/>
        </authorList>
    </citation>
    <scope>NUCLEOTIDE SEQUENCE [LARGE SCALE GENOMIC DNA]</scope>
    <source>
        <strain evidence="2 3">NIH1004</strain>
    </source>
</reference>
<evidence type="ECO:0000313" key="2">
    <source>
        <dbReference type="EMBL" id="THC95012.1"/>
    </source>
</evidence>
<organism evidence="2 3">
    <name type="scientific">Aspergillus tanneri</name>
    <dbReference type="NCBI Taxonomy" id="1220188"/>
    <lineage>
        <taxon>Eukaryota</taxon>
        <taxon>Fungi</taxon>
        <taxon>Dikarya</taxon>
        <taxon>Ascomycota</taxon>
        <taxon>Pezizomycotina</taxon>
        <taxon>Eurotiomycetes</taxon>
        <taxon>Eurotiomycetidae</taxon>
        <taxon>Eurotiales</taxon>
        <taxon>Aspergillaceae</taxon>
        <taxon>Aspergillus</taxon>
        <taxon>Aspergillus subgen. Circumdati</taxon>
    </lineage>
</organism>
<feature type="region of interest" description="Disordered" evidence="1">
    <location>
        <begin position="46"/>
        <end position="65"/>
    </location>
</feature>
<dbReference type="EMBL" id="SOSA01000178">
    <property type="protein sequence ID" value="THC95012.1"/>
    <property type="molecule type" value="Genomic_DNA"/>
</dbReference>
<dbReference type="Proteomes" id="UP000308092">
    <property type="component" value="Unassembled WGS sequence"/>
</dbReference>
<protein>
    <submittedName>
        <fullName evidence="2">Uncharacterized protein</fullName>
    </submittedName>
</protein>
<evidence type="ECO:0000313" key="3">
    <source>
        <dbReference type="Proteomes" id="UP000308092"/>
    </source>
</evidence>
<sequence>MYVRRPKGRKQAFTSIHGAHREHIHPVEESEDVRKALAECMDHHNGAAAAGGHHKDHHTDDAKQGSLQSEVAGGFDGRSHHGHNSPGALGWENAPGNEHGGCNHEEPGISGRILLPGGSSDEETETELNEDRSWLGYSKVPYFCDATHSRALEISSIEFLNGCFEVVRSFELNKPWIHC</sequence>
<accession>A0A4S3JI49</accession>
<comment type="caution">
    <text evidence="2">The sequence shown here is derived from an EMBL/GenBank/DDBJ whole genome shotgun (WGS) entry which is preliminary data.</text>
</comment>
<name>A0A4S3JI49_9EURO</name>
<keyword evidence="3" id="KW-1185">Reference proteome</keyword>
<gene>
    <name evidence="2" type="ORF">EYZ11_005524</name>
</gene>